<keyword evidence="3" id="KW-0175">Coiled coil</keyword>
<comment type="subcellular location">
    <subcellularLocation>
        <location evidence="2">Cell membrane</location>
        <topology evidence="2">Lipid-anchor</topology>
    </subcellularLocation>
</comment>
<dbReference type="EMBL" id="JBHSOG010000011">
    <property type="protein sequence ID" value="MFC5768632.1"/>
    <property type="molecule type" value="Genomic_DNA"/>
</dbReference>
<dbReference type="PANTHER" id="PTHR30203">
    <property type="entry name" value="OUTER MEMBRANE CATION EFFLUX PROTEIN"/>
    <property type="match status" value="1"/>
</dbReference>
<dbReference type="SUPFAM" id="SSF56954">
    <property type="entry name" value="Outer membrane efflux proteins (OEP)"/>
    <property type="match status" value="1"/>
</dbReference>
<feature type="chain" id="PRO_5044959016" evidence="2">
    <location>
        <begin position="30"/>
        <end position="497"/>
    </location>
</feature>
<keyword evidence="2" id="KW-0564">Palmitate</keyword>
<feature type="signal peptide" evidence="2">
    <location>
        <begin position="1"/>
        <end position="29"/>
    </location>
</feature>
<dbReference type="InterPro" id="IPR010131">
    <property type="entry name" value="MdtP/NodT-like"/>
</dbReference>
<dbReference type="Pfam" id="PF02321">
    <property type="entry name" value="OEP"/>
    <property type="match status" value="2"/>
</dbReference>
<organism evidence="4 5">
    <name type="scientific">Thauera sinica</name>
    <dbReference type="NCBI Taxonomy" id="2665146"/>
    <lineage>
        <taxon>Bacteria</taxon>
        <taxon>Pseudomonadati</taxon>
        <taxon>Pseudomonadota</taxon>
        <taxon>Betaproteobacteria</taxon>
        <taxon>Rhodocyclales</taxon>
        <taxon>Zoogloeaceae</taxon>
        <taxon>Thauera</taxon>
    </lineage>
</organism>
<evidence type="ECO:0000313" key="5">
    <source>
        <dbReference type="Proteomes" id="UP001595974"/>
    </source>
</evidence>
<keyword evidence="2" id="KW-0472">Membrane</keyword>
<evidence type="ECO:0000256" key="1">
    <source>
        <dbReference type="ARBA" id="ARBA00007613"/>
    </source>
</evidence>
<comment type="caution">
    <text evidence="4">The sequence shown here is derived from an EMBL/GenBank/DDBJ whole genome shotgun (WGS) entry which is preliminary data.</text>
</comment>
<dbReference type="Proteomes" id="UP001595974">
    <property type="component" value="Unassembled WGS sequence"/>
</dbReference>
<dbReference type="PANTHER" id="PTHR30203:SF32">
    <property type="entry name" value="CATION EFFLUX SYSTEM PROTEIN CUSC"/>
    <property type="match status" value="1"/>
</dbReference>
<sequence length="497" mass="53410">MKTFPHGSRRGLRLAVCGASLALAGCSLAPIHERPAAPIPAQWEAAPPAAGSAAPASSAAVLDWQTFVTDKDLRELIDLALANNRDLRQTLLDVEAARAMYRVQRADRLPGLEVRGDGTRQRVPDDLAGTGEAQIQSRYQAGVGLAAFELDLFGRVRNLSEAALEEYLATEEAALGTRISLVAEVIHAYLARDGAQRRYRLTEQTLQSREASLRLTALRRSAGTATALDHQEALGLAEQARAELERITRELRQAGNALVLLTGVEDLRPYPAAQLAADTVLVQDIAAGTPSGLLAQRPDIRAAEHRLRARNASIGAARAAFFPRISLTGLFGSASAELSDLFEGGQRAWSFAPQITLPLFDGGRNRANLDLATLRKDIAVAAYEQTVQAAFREVADALAATDTLRREEAARRALANSSREALRLSEARWRAGVDSHLRYLDAQRNALANELSFIEVGTQRQVALATLFKTLGGGWPAGDAGHTLGEHARQDPGAGPD</sequence>
<dbReference type="PROSITE" id="PS51257">
    <property type="entry name" value="PROKAR_LIPOPROTEIN"/>
    <property type="match status" value="1"/>
</dbReference>
<dbReference type="Gene3D" id="1.20.1600.10">
    <property type="entry name" value="Outer membrane efflux proteins (OEP)"/>
    <property type="match status" value="1"/>
</dbReference>
<dbReference type="InterPro" id="IPR003423">
    <property type="entry name" value="OMP_efflux"/>
</dbReference>
<comment type="similarity">
    <text evidence="1 2">Belongs to the outer membrane factor (OMF) (TC 1.B.17) family.</text>
</comment>
<protein>
    <submittedName>
        <fullName evidence="4">Efflux transporter outer membrane subunit</fullName>
    </submittedName>
</protein>
<reference evidence="5" key="1">
    <citation type="journal article" date="2019" name="Int. J. Syst. Evol. Microbiol.">
        <title>The Global Catalogue of Microorganisms (GCM) 10K type strain sequencing project: providing services to taxonomists for standard genome sequencing and annotation.</title>
        <authorList>
            <consortium name="The Broad Institute Genomics Platform"/>
            <consortium name="The Broad Institute Genome Sequencing Center for Infectious Disease"/>
            <person name="Wu L."/>
            <person name="Ma J."/>
        </authorList>
    </citation>
    <scope>NUCLEOTIDE SEQUENCE [LARGE SCALE GENOMIC DNA]</scope>
    <source>
        <strain evidence="5">SHR3</strain>
    </source>
</reference>
<evidence type="ECO:0000256" key="2">
    <source>
        <dbReference type="RuleBase" id="RU362097"/>
    </source>
</evidence>
<keyword evidence="2" id="KW-1134">Transmembrane beta strand</keyword>
<keyword evidence="2" id="KW-0732">Signal</keyword>
<keyword evidence="5" id="KW-1185">Reference proteome</keyword>
<gene>
    <name evidence="4" type="ORF">ACFPTN_04535</name>
</gene>
<proteinExistence type="inferred from homology"/>
<keyword evidence="2" id="KW-0812">Transmembrane</keyword>
<accession>A0ABW1AMX2</accession>
<evidence type="ECO:0000313" key="4">
    <source>
        <dbReference type="EMBL" id="MFC5768632.1"/>
    </source>
</evidence>
<dbReference type="RefSeq" id="WP_096450849.1">
    <property type="nucleotide sequence ID" value="NZ_JBHSOG010000011.1"/>
</dbReference>
<keyword evidence="2" id="KW-0449">Lipoprotein</keyword>
<evidence type="ECO:0000256" key="3">
    <source>
        <dbReference type="SAM" id="Coils"/>
    </source>
</evidence>
<name>A0ABW1AMX2_9RHOO</name>
<feature type="coiled-coil region" evidence="3">
    <location>
        <begin position="230"/>
        <end position="257"/>
    </location>
</feature>
<dbReference type="NCBIfam" id="TIGR01845">
    <property type="entry name" value="outer_NodT"/>
    <property type="match status" value="1"/>
</dbReference>
<dbReference type="Gene3D" id="2.20.200.10">
    <property type="entry name" value="Outer membrane efflux proteins (OEP)"/>
    <property type="match status" value="1"/>
</dbReference>